<protein>
    <submittedName>
        <fullName evidence="1">Uncharacterized protein</fullName>
    </submittedName>
</protein>
<reference evidence="1" key="1">
    <citation type="submission" date="2019-10" db="EMBL/GenBank/DDBJ databases">
        <title>Conservation and host-specific expression of non-tandemly repeated heterogenous ribosome RNA gene in arbuscular mycorrhizal fungi.</title>
        <authorList>
            <person name="Maeda T."/>
            <person name="Kobayashi Y."/>
            <person name="Nakagawa T."/>
            <person name="Ezawa T."/>
            <person name="Yamaguchi K."/>
            <person name="Bino T."/>
            <person name="Nishimoto Y."/>
            <person name="Shigenobu S."/>
            <person name="Kawaguchi M."/>
        </authorList>
    </citation>
    <scope>NUCLEOTIDE SEQUENCE</scope>
    <source>
        <strain evidence="1">HR1</strain>
    </source>
</reference>
<dbReference type="AlphaFoldDB" id="A0A8H3L7E0"/>
<dbReference type="Proteomes" id="UP000615446">
    <property type="component" value="Unassembled WGS sequence"/>
</dbReference>
<comment type="caution">
    <text evidence="1">The sequence shown here is derived from an EMBL/GenBank/DDBJ whole genome shotgun (WGS) entry which is preliminary data.</text>
</comment>
<evidence type="ECO:0000313" key="1">
    <source>
        <dbReference type="EMBL" id="GES80326.1"/>
    </source>
</evidence>
<accession>A0A8H3L7E0</accession>
<proteinExistence type="predicted"/>
<evidence type="ECO:0000313" key="2">
    <source>
        <dbReference type="Proteomes" id="UP000615446"/>
    </source>
</evidence>
<gene>
    <name evidence="1" type="ORF">RCL2_000760800</name>
</gene>
<sequence>MYSDEPQLKHMVSIFALSSVEINSSSDTSISFSNSTSDNILLFSDASIFHFQDDSFTGSSSNSILLLKAKVTPQV</sequence>
<name>A0A8H3L7E0_9GLOM</name>
<organism evidence="1 2">
    <name type="scientific">Rhizophagus clarus</name>
    <dbReference type="NCBI Taxonomy" id="94130"/>
    <lineage>
        <taxon>Eukaryota</taxon>
        <taxon>Fungi</taxon>
        <taxon>Fungi incertae sedis</taxon>
        <taxon>Mucoromycota</taxon>
        <taxon>Glomeromycotina</taxon>
        <taxon>Glomeromycetes</taxon>
        <taxon>Glomerales</taxon>
        <taxon>Glomeraceae</taxon>
        <taxon>Rhizophagus</taxon>
    </lineage>
</organism>
<dbReference type="EMBL" id="BLAL01000049">
    <property type="protein sequence ID" value="GES80326.1"/>
    <property type="molecule type" value="Genomic_DNA"/>
</dbReference>